<protein>
    <submittedName>
        <fullName evidence="1">Uncharacterized protein</fullName>
    </submittedName>
</protein>
<accession>A0ABX4IIV6</accession>
<comment type="caution">
    <text evidence="1">The sequence shown here is derived from an EMBL/GenBank/DDBJ whole genome shotgun (WGS) entry which is preliminary data.</text>
</comment>
<dbReference type="Proteomes" id="UP000219642">
    <property type="component" value="Unassembled WGS sequence"/>
</dbReference>
<name>A0ABX4IIV6_9ENTR</name>
<proteinExistence type="predicted"/>
<sequence length="65" mass="7524">MDLHHDNAIALARDHTGIEQRVDVERIDRNESREMVVFSTVLHEITAFLRLVAQNVSDRTFCAIF</sequence>
<reference evidence="1 2" key="1">
    <citation type="submission" date="2017-06" db="EMBL/GenBank/DDBJ databases">
        <title>Draft genome sequence of nitrogen-fixing Kosakonia pseudosacchari strain NN143 isolated from sugarcane roots.</title>
        <authorList>
            <person name="Li Y."/>
            <person name="Li S."/>
            <person name="Lin L."/>
            <person name="Wu X."/>
            <person name="Yang L."/>
            <person name="Li Y."/>
            <person name="An Q."/>
        </authorList>
    </citation>
    <scope>NUCLEOTIDE SEQUENCE [LARGE SCALE GENOMIC DNA]</scope>
    <source>
        <strain evidence="1 2">NN143</strain>
    </source>
</reference>
<evidence type="ECO:0000313" key="1">
    <source>
        <dbReference type="EMBL" id="PDO82361.1"/>
    </source>
</evidence>
<dbReference type="EMBL" id="NITV01000019">
    <property type="protein sequence ID" value="PDO82361.1"/>
    <property type="molecule type" value="Genomic_DNA"/>
</dbReference>
<organism evidence="1 2">
    <name type="scientific">Kosakonia pseudosacchari</name>
    <dbReference type="NCBI Taxonomy" id="1646340"/>
    <lineage>
        <taxon>Bacteria</taxon>
        <taxon>Pseudomonadati</taxon>
        <taxon>Pseudomonadota</taxon>
        <taxon>Gammaproteobacteria</taxon>
        <taxon>Enterobacterales</taxon>
        <taxon>Enterobacteriaceae</taxon>
        <taxon>Kosakonia</taxon>
    </lineage>
</organism>
<evidence type="ECO:0000313" key="2">
    <source>
        <dbReference type="Proteomes" id="UP000219642"/>
    </source>
</evidence>
<keyword evidence="2" id="KW-1185">Reference proteome</keyword>
<gene>
    <name evidence="1" type="ORF">BK796_22960</name>
</gene>